<name>A0ABN7UAT9_GIGMA</name>
<organism evidence="1 2">
    <name type="scientific">Gigaspora margarita</name>
    <dbReference type="NCBI Taxonomy" id="4874"/>
    <lineage>
        <taxon>Eukaryota</taxon>
        <taxon>Fungi</taxon>
        <taxon>Fungi incertae sedis</taxon>
        <taxon>Mucoromycota</taxon>
        <taxon>Glomeromycotina</taxon>
        <taxon>Glomeromycetes</taxon>
        <taxon>Diversisporales</taxon>
        <taxon>Gigasporaceae</taxon>
        <taxon>Gigaspora</taxon>
    </lineage>
</organism>
<reference evidence="1 2" key="1">
    <citation type="submission" date="2021-06" db="EMBL/GenBank/DDBJ databases">
        <authorList>
            <person name="Kallberg Y."/>
            <person name="Tangrot J."/>
            <person name="Rosling A."/>
        </authorList>
    </citation>
    <scope>NUCLEOTIDE SEQUENCE [LARGE SCALE GENOMIC DNA]</scope>
    <source>
        <strain evidence="1 2">120-4 pot B 10/14</strain>
    </source>
</reference>
<dbReference type="Proteomes" id="UP000789901">
    <property type="component" value="Unassembled WGS sequence"/>
</dbReference>
<comment type="caution">
    <text evidence="1">The sequence shown here is derived from an EMBL/GenBank/DDBJ whole genome shotgun (WGS) entry which is preliminary data.</text>
</comment>
<proteinExistence type="predicted"/>
<keyword evidence="2" id="KW-1185">Reference proteome</keyword>
<dbReference type="EMBL" id="CAJVQB010001695">
    <property type="protein sequence ID" value="CAG8546345.1"/>
    <property type="molecule type" value="Genomic_DNA"/>
</dbReference>
<sequence length="59" mass="6589">MPMLIPNNNEREFTKRNMTPIISLTKQKNQTLTASSLGMTHIQSVKLIIGYTSSIVALL</sequence>
<evidence type="ECO:0000313" key="2">
    <source>
        <dbReference type="Proteomes" id="UP000789901"/>
    </source>
</evidence>
<accession>A0ABN7UAT9</accession>
<evidence type="ECO:0000313" key="1">
    <source>
        <dbReference type="EMBL" id="CAG8546345.1"/>
    </source>
</evidence>
<protein>
    <submittedName>
        <fullName evidence="1">17656_t:CDS:1</fullName>
    </submittedName>
</protein>
<gene>
    <name evidence="1" type="ORF">GMARGA_LOCUS4336</name>
</gene>